<reference evidence="8 9" key="1">
    <citation type="submission" date="2022-04" db="EMBL/GenBank/DDBJ databases">
        <title>Diverse halophilic archaea isolated from saline environments.</title>
        <authorList>
            <person name="Cui H.-L."/>
        </authorList>
    </citation>
    <scope>NUCLEOTIDE SEQUENCE [LARGE SCALE GENOMIC DNA]</scope>
    <source>
        <strain evidence="8 9">XZYJT49</strain>
    </source>
</reference>
<dbReference type="PANTHER" id="PTHR36838">
    <property type="entry name" value="AUXIN EFFLUX CARRIER FAMILY PROTEIN"/>
    <property type="match status" value="1"/>
</dbReference>
<dbReference type="Pfam" id="PF03547">
    <property type="entry name" value="Mem_trans"/>
    <property type="match status" value="2"/>
</dbReference>
<dbReference type="InterPro" id="IPR004776">
    <property type="entry name" value="Mem_transp_PIN-like"/>
</dbReference>
<organism evidence="8 9">
    <name type="scientific">Halorussus limi</name>
    <dbReference type="NCBI Taxonomy" id="2938695"/>
    <lineage>
        <taxon>Archaea</taxon>
        <taxon>Methanobacteriati</taxon>
        <taxon>Methanobacteriota</taxon>
        <taxon>Stenosarchaea group</taxon>
        <taxon>Halobacteria</taxon>
        <taxon>Halobacteriales</taxon>
        <taxon>Haladaptataceae</taxon>
        <taxon>Halorussus</taxon>
    </lineage>
</organism>
<keyword evidence="2" id="KW-0813">Transport</keyword>
<dbReference type="GO" id="GO:0055085">
    <property type="term" value="P:transmembrane transport"/>
    <property type="evidence" value="ECO:0007669"/>
    <property type="project" value="InterPro"/>
</dbReference>
<name>A0A8U0HW03_9EURY</name>
<keyword evidence="4 7" id="KW-0812">Transmembrane</keyword>
<keyword evidence="9" id="KW-1185">Reference proteome</keyword>
<feature type="transmembrane region" description="Helical" evidence="7">
    <location>
        <begin position="35"/>
        <end position="53"/>
    </location>
</feature>
<keyword evidence="5 7" id="KW-1133">Transmembrane helix</keyword>
<dbReference type="AlphaFoldDB" id="A0A8U0HW03"/>
<feature type="transmembrane region" description="Helical" evidence="7">
    <location>
        <begin position="93"/>
        <end position="119"/>
    </location>
</feature>
<keyword evidence="3" id="KW-1003">Cell membrane</keyword>
<evidence type="ECO:0000256" key="1">
    <source>
        <dbReference type="ARBA" id="ARBA00004141"/>
    </source>
</evidence>
<protein>
    <submittedName>
        <fullName evidence="8">AEC family transporter</fullName>
    </submittedName>
</protein>
<gene>
    <name evidence="8" type="ORF">M0R89_04315</name>
</gene>
<feature type="transmembrane region" description="Helical" evidence="7">
    <location>
        <begin position="65"/>
        <end position="87"/>
    </location>
</feature>
<evidence type="ECO:0000256" key="2">
    <source>
        <dbReference type="ARBA" id="ARBA00022448"/>
    </source>
</evidence>
<feature type="transmembrane region" description="Helical" evidence="7">
    <location>
        <begin position="165"/>
        <end position="182"/>
    </location>
</feature>
<sequence>MSLVSALGTAILPVLSVAAVGFLLGKARDIDVDPLGTVTIYVLTPALIFHSLATSDISGELAAKLIFGVALFTVAMVLLAEIVGRLLGESEPVLGALVLSSSFPNAGNYGIPLSAFAFGAVGRSTAVLYIAGQSLLMYTVGVYLASRGEETDLRSAAAEVFRLPLVYAVAAAWLARWLGVVPAGDTAAMETLRLVGDASIPVMLLMLGIQLANTKHGAAISRVGVSNGLKLFVAPLVGVGVALLLGLGANPAVARVFVLECGMPAAVTPLILSIEYDSGGEGGLTGPEYVSTAIFASTIASVVTLTGLIALLQSGMLI</sequence>
<proteinExistence type="predicted"/>
<comment type="subcellular location">
    <subcellularLocation>
        <location evidence="1">Membrane</location>
        <topology evidence="1">Multi-pass membrane protein</topology>
    </subcellularLocation>
</comment>
<feature type="transmembrane region" description="Helical" evidence="7">
    <location>
        <begin position="294"/>
        <end position="312"/>
    </location>
</feature>
<feature type="transmembrane region" description="Helical" evidence="7">
    <location>
        <begin position="194"/>
        <end position="212"/>
    </location>
</feature>
<dbReference type="PANTHER" id="PTHR36838:SF1">
    <property type="entry name" value="SLR1864 PROTEIN"/>
    <property type="match status" value="1"/>
</dbReference>
<accession>A0A8U0HW03</accession>
<feature type="transmembrane region" description="Helical" evidence="7">
    <location>
        <begin position="232"/>
        <end position="249"/>
    </location>
</feature>
<dbReference type="KEGG" id="halx:M0R89_04315"/>
<keyword evidence="6 7" id="KW-0472">Membrane</keyword>
<dbReference type="RefSeq" id="WP_248651337.1">
    <property type="nucleotide sequence ID" value="NZ_CP096659.1"/>
</dbReference>
<evidence type="ECO:0000256" key="7">
    <source>
        <dbReference type="SAM" id="Phobius"/>
    </source>
</evidence>
<dbReference type="EMBL" id="CP096659">
    <property type="protein sequence ID" value="UPV75295.1"/>
    <property type="molecule type" value="Genomic_DNA"/>
</dbReference>
<evidence type="ECO:0000256" key="5">
    <source>
        <dbReference type="ARBA" id="ARBA00022989"/>
    </source>
</evidence>
<evidence type="ECO:0000256" key="3">
    <source>
        <dbReference type="ARBA" id="ARBA00022475"/>
    </source>
</evidence>
<evidence type="ECO:0000313" key="9">
    <source>
        <dbReference type="Proteomes" id="UP000830729"/>
    </source>
</evidence>
<feature type="transmembrane region" description="Helical" evidence="7">
    <location>
        <begin position="256"/>
        <end position="274"/>
    </location>
</feature>
<dbReference type="GeneID" id="72184396"/>
<evidence type="ECO:0000256" key="4">
    <source>
        <dbReference type="ARBA" id="ARBA00022692"/>
    </source>
</evidence>
<dbReference type="GO" id="GO:0016020">
    <property type="term" value="C:membrane"/>
    <property type="evidence" value="ECO:0007669"/>
    <property type="project" value="UniProtKB-SubCell"/>
</dbReference>
<evidence type="ECO:0000313" key="8">
    <source>
        <dbReference type="EMBL" id="UPV75295.1"/>
    </source>
</evidence>
<evidence type="ECO:0000256" key="6">
    <source>
        <dbReference type="ARBA" id="ARBA00023136"/>
    </source>
</evidence>
<dbReference type="Proteomes" id="UP000830729">
    <property type="component" value="Chromosome"/>
</dbReference>
<feature type="transmembrane region" description="Helical" evidence="7">
    <location>
        <begin position="126"/>
        <end position="145"/>
    </location>
</feature>